<dbReference type="EMBL" id="CM045759">
    <property type="protein sequence ID" value="KAI8017519.1"/>
    <property type="molecule type" value="Genomic_DNA"/>
</dbReference>
<sequence>MAVTQCGSHTIRSHGAKLARAHMQDWLILLLLGLIIGILNYIEPFHRFIGSEMMTDLKYPFKPDTVPIWAVPIYAILFPCVIFLIYYISRRDVYDLHHAVLGILFSALITGVITESIKDAVGRPRPNFFWRCFKDGLPVFNPSTLDVMCTNKNLEVIKEGYKSFPSGHTSWSFAGLGFLSWYLSGKIRVFDRRGHIAKLCIVILPYLLASLVGVSRVDDYWHHWTDVFTGGIIGMGVSSLCYLHFFPYPHDMNGWAPHAYFRTLAENAAQSVPTEMEAAPYAHHGYGEETEESTMLDTSPDLGLLEAGKTH</sequence>
<reference evidence="1 2" key="1">
    <citation type="journal article" date="2022" name="Plant J.">
        <title>Chromosome-level genome of Camellia lanceoleosa provides a valuable resource for understanding genome evolution and self-incompatibility.</title>
        <authorList>
            <person name="Gong W."/>
            <person name="Xiao S."/>
            <person name="Wang L."/>
            <person name="Liao Z."/>
            <person name="Chang Y."/>
            <person name="Mo W."/>
            <person name="Hu G."/>
            <person name="Li W."/>
            <person name="Zhao G."/>
            <person name="Zhu H."/>
            <person name="Hu X."/>
            <person name="Ji K."/>
            <person name="Xiang X."/>
            <person name="Song Q."/>
            <person name="Yuan D."/>
            <person name="Jin S."/>
            <person name="Zhang L."/>
        </authorList>
    </citation>
    <scope>NUCLEOTIDE SEQUENCE [LARGE SCALE GENOMIC DNA]</scope>
    <source>
        <strain evidence="1">SQ_2022a</strain>
    </source>
</reference>
<name>A0ACC0HVF3_9ERIC</name>
<organism evidence="1 2">
    <name type="scientific">Camellia lanceoleosa</name>
    <dbReference type="NCBI Taxonomy" id="1840588"/>
    <lineage>
        <taxon>Eukaryota</taxon>
        <taxon>Viridiplantae</taxon>
        <taxon>Streptophyta</taxon>
        <taxon>Embryophyta</taxon>
        <taxon>Tracheophyta</taxon>
        <taxon>Spermatophyta</taxon>
        <taxon>Magnoliopsida</taxon>
        <taxon>eudicotyledons</taxon>
        <taxon>Gunneridae</taxon>
        <taxon>Pentapetalae</taxon>
        <taxon>asterids</taxon>
        <taxon>Ericales</taxon>
        <taxon>Theaceae</taxon>
        <taxon>Camellia</taxon>
    </lineage>
</organism>
<protein>
    <submittedName>
        <fullName evidence="1">Lipid phosphate phosphatase 2</fullName>
    </submittedName>
</protein>
<accession>A0ACC0HVF3</accession>
<proteinExistence type="predicted"/>
<evidence type="ECO:0000313" key="2">
    <source>
        <dbReference type="Proteomes" id="UP001060215"/>
    </source>
</evidence>
<evidence type="ECO:0000313" key="1">
    <source>
        <dbReference type="EMBL" id="KAI8017519.1"/>
    </source>
</evidence>
<dbReference type="Proteomes" id="UP001060215">
    <property type="component" value="Chromosome 2"/>
</dbReference>
<comment type="caution">
    <text evidence="1">The sequence shown here is derived from an EMBL/GenBank/DDBJ whole genome shotgun (WGS) entry which is preliminary data.</text>
</comment>
<keyword evidence="2" id="KW-1185">Reference proteome</keyword>
<gene>
    <name evidence="1" type="ORF">LOK49_LG04G01695</name>
</gene>